<keyword evidence="1" id="KW-0233">DNA recombination</keyword>
<evidence type="ECO:0008006" key="4">
    <source>
        <dbReference type="Google" id="ProtNLM"/>
    </source>
</evidence>
<dbReference type="GO" id="GO:0006310">
    <property type="term" value="P:DNA recombination"/>
    <property type="evidence" value="ECO:0007669"/>
    <property type="project" value="UniProtKB-KW"/>
</dbReference>
<dbReference type="Gene3D" id="1.10.443.10">
    <property type="entry name" value="Intergrase catalytic core"/>
    <property type="match status" value="1"/>
</dbReference>
<evidence type="ECO:0000256" key="2">
    <source>
        <dbReference type="SAM" id="MobiDB-lite"/>
    </source>
</evidence>
<dbReference type="EMBL" id="UINC01091742">
    <property type="protein sequence ID" value="SVC44738.1"/>
    <property type="molecule type" value="Genomic_DNA"/>
</dbReference>
<feature type="region of interest" description="Disordered" evidence="2">
    <location>
        <begin position="63"/>
        <end position="92"/>
    </location>
</feature>
<dbReference type="GO" id="GO:0003677">
    <property type="term" value="F:DNA binding"/>
    <property type="evidence" value="ECO:0007669"/>
    <property type="project" value="InterPro"/>
</dbReference>
<dbReference type="InterPro" id="IPR011010">
    <property type="entry name" value="DNA_brk_join_enz"/>
</dbReference>
<dbReference type="SUPFAM" id="SSF56349">
    <property type="entry name" value="DNA breaking-rejoining enzymes"/>
    <property type="match status" value="1"/>
</dbReference>
<proteinExistence type="predicted"/>
<dbReference type="AlphaFoldDB" id="A0A382M803"/>
<reference evidence="3" key="1">
    <citation type="submission" date="2018-05" db="EMBL/GenBank/DDBJ databases">
        <authorList>
            <person name="Lanie J.A."/>
            <person name="Ng W.-L."/>
            <person name="Kazmierczak K.M."/>
            <person name="Andrzejewski T.M."/>
            <person name="Davidsen T.M."/>
            <person name="Wayne K.J."/>
            <person name="Tettelin H."/>
            <person name="Glass J.I."/>
            <person name="Rusch D."/>
            <person name="Podicherti R."/>
            <person name="Tsui H.-C.T."/>
            <person name="Winkler M.E."/>
        </authorList>
    </citation>
    <scope>NUCLEOTIDE SEQUENCE</scope>
</reference>
<dbReference type="GO" id="GO:0015074">
    <property type="term" value="P:DNA integration"/>
    <property type="evidence" value="ECO:0007669"/>
    <property type="project" value="InterPro"/>
</dbReference>
<evidence type="ECO:0000313" key="3">
    <source>
        <dbReference type="EMBL" id="SVC44738.1"/>
    </source>
</evidence>
<protein>
    <recommendedName>
        <fullName evidence="4">Tyr recombinase domain-containing protein</fullName>
    </recommendedName>
</protein>
<dbReference type="InterPro" id="IPR013762">
    <property type="entry name" value="Integrase-like_cat_sf"/>
</dbReference>
<sequence>MVTAGVEKETDRGILDFHAVRKSFVTFLLHDPQLAPKEVQELSRHADLDLTMNVYGEARQDELRDAVSSTGSENAHSMHEPVLTQNEETQPPLPQEVALVDVGSGARTRTPFRCSAQRRAVKAVQRVGEIA</sequence>
<organism evidence="3">
    <name type="scientific">marine metagenome</name>
    <dbReference type="NCBI Taxonomy" id="408172"/>
    <lineage>
        <taxon>unclassified sequences</taxon>
        <taxon>metagenomes</taxon>
        <taxon>ecological metagenomes</taxon>
    </lineage>
</organism>
<evidence type="ECO:0000256" key="1">
    <source>
        <dbReference type="ARBA" id="ARBA00023172"/>
    </source>
</evidence>
<name>A0A382M803_9ZZZZ</name>
<gene>
    <name evidence="3" type="ORF">METZ01_LOCUS297592</name>
</gene>
<accession>A0A382M803</accession>